<feature type="transmembrane region" description="Helical" evidence="7">
    <location>
        <begin position="472"/>
        <end position="488"/>
    </location>
</feature>
<dbReference type="EMBL" id="CAJOBC010082088">
    <property type="protein sequence ID" value="CAF4280716.1"/>
    <property type="molecule type" value="Genomic_DNA"/>
</dbReference>
<dbReference type="InterPro" id="IPR003663">
    <property type="entry name" value="Sugar/inositol_transpt"/>
</dbReference>
<feature type="transmembrane region" description="Helical" evidence="7">
    <location>
        <begin position="396"/>
        <end position="416"/>
    </location>
</feature>
<dbReference type="PANTHER" id="PTHR23503">
    <property type="entry name" value="SOLUTE CARRIER FAMILY 2"/>
    <property type="match status" value="1"/>
</dbReference>
<dbReference type="Gene3D" id="1.20.1250.20">
    <property type="entry name" value="MFS general substrate transporter like domains"/>
    <property type="match status" value="1"/>
</dbReference>
<dbReference type="PANTHER" id="PTHR23503:SF8">
    <property type="entry name" value="FACILITATED GLUCOSE TRANSPORTER PROTEIN 1"/>
    <property type="match status" value="1"/>
</dbReference>
<proteinExistence type="inferred from homology"/>
<dbReference type="Proteomes" id="UP000682733">
    <property type="component" value="Unassembled WGS sequence"/>
</dbReference>
<feature type="transmembrane region" description="Helical" evidence="7">
    <location>
        <begin position="366"/>
        <end position="389"/>
    </location>
</feature>
<dbReference type="PRINTS" id="PR00171">
    <property type="entry name" value="SUGRTRNSPORT"/>
</dbReference>
<dbReference type="OrthoDB" id="4540492at2759"/>
<feature type="transmembrane region" description="Helical" evidence="7">
    <location>
        <begin position="245"/>
        <end position="266"/>
    </location>
</feature>
<dbReference type="InterPro" id="IPR005829">
    <property type="entry name" value="Sugar_transporter_CS"/>
</dbReference>
<reference evidence="10" key="1">
    <citation type="submission" date="2021-02" db="EMBL/GenBank/DDBJ databases">
        <authorList>
            <person name="Nowell W R."/>
        </authorList>
    </citation>
    <scope>NUCLEOTIDE SEQUENCE</scope>
</reference>
<evidence type="ECO:0000313" key="10">
    <source>
        <dbReference type="EMBL" id="CAF1385657.1"/>
    </source>
</evidence>
<dbReference type="GO" id="GO:0015149">
    <property type="term" value="F:hexose transmembrane transporter activity"/>
    <property type="evidence" value="ECO:0007669"/>
    <property type="project" value="TreeGrafter"/>
</dbReference>
<feature type="transmembrane region" description="Helical" evidence="7">
    <location>
        <begin position="428"/>
        <end position="452"/>
    </location>
</feature>
<dbReference type="GO" id="GO:0016020">
    <property type="term" value="C:membrane"/>
    <property type="evidence" value="ECO:0007669"/>
    <property type="project" value="UniProtKB-SubCell"/>
</dbReference>
<organism evidence="10 13">
    <name type="scientific">Didymodactylos carnosus</name>
    <dbReference type="NCBI Taxonomy" id="1234261"/>
    <lineage>
        <taxon>Eukaryota</taxon>
        <taxon>Metazoa</taxon>
        <taxon>Spiralia</taxon>
        <taxon>Gnathifera</taxon>
        <taxon>Rotifera</taxon>
        <taxon>Eurotatoria</taxon>
        <taxon>Bdelloidea</taxon>
        <taxon>Philodinida</taxon>
        <taxon>Philodinidae</taxon>
        <taxon>Didymodactylos</taxon>
    </lineage>
</organism>
<evidence type="ECO:0000256" key="3">
    <source>
        <dbReference type="ARBA" id="ARBA00022692"/>
    </source>
</evidence>
<dbReference type="EMBL" id="CAJOBA010023101">
    <property type="protein sequence ID" value="CAF3920230.1"/>
    <property type="molecule type" value="Genomic_DNA"/>
</dbReference>
<keyword evidence="3 7" id="KW-0812">Transmembrane</keyword>
<dbReference type="PROSITE" id="PS50850">
    <property type="entry name" value="MFS"/>
    <property type="match status" value="1"/>
</dbReference>
<keyword evidence="13" id="KW-1185">Reference proteome</keyword>
<gene>
    <name evidence="10" type="ORF">GPM918_LOCUS32545</name>
    <name evidence="9" type="ORF">OVA965_LOCUS20782</name>
    <name evidence="12" type="ORF">SRO942_LOCUS33216</name>
    <name evidence="11" type="ORF">TMI583_LOCUS21265</name>
</gene>
<dbReference type="Proteomes" id="UP000681722">
    <property type="component" value="Unassembled WGS sequence"/>
</dbReference>
<dbReference type="PROSITE" id="PS00216">
    <property type="entry name" value="SUGAR_TRANSPORT_1"/>
    <property type="match status" value="1"/>
</dbReference>
<feature type="transmembrane region" description="Helical" evidence="7">
    <location>
        <begin position="332"/>
        <end position="354"/>
    </location>
</feature>
<name>A0A815JX37_9BILA</name>
<evidence type="ECO:0000256" key="1">
    <source>
        <dbReference type="ARBA" id="ARBA00004141"/>
    </source>
</evidence>
<keyword evidence="2 6" id="KW-0813">Transport</keyword>
<keyword evidence="5 7" id="KW-0472">Membrane</keyword>
<dbReference type="Pfam" id="PF00083">
    <property type="entry name" value="Sugar_tr"/>
    <property type="match status" value="1"/>
</dbReference>
<dbReference type="InterPro" id="IPR005828">
    <property type="entry name" value="MFS_sugar_transport-like"/>
</dbReference>
<accession>A0A815JX37</accession>
<dbReference type="EMBL" id="CAJNOQ010016684">
    <property type="protein sequence ID" value="CAF1385657.1"/>
    <property type="molecule type" value="Genomic_DNA"/>
</dbReference>
<feature type="domain" description="Major facilitator superfamily (MFS) profile" evidence="8">
    <location>
        <begin position="78"/>
        <end position="519"/>
    </location>
</feature>
<evidence type="ECO:0000256" key="2">
    <source>
        <dbReference type="ARBA" id="ARBA00022448"/>
    </source>
</evidence>
<sequence>MAENSTDEPFITDTSTADSTQVGCTSWLLMSCIILTMSTAFVFGWGLGAPNQYNVFTEKFLSGSNPCIVKPPDDSLLNLATSTIPDAIVAMGVNVENPMEDITTKIPTRHQIRPRFNFVLELIKGLPQTAFLIGAFIGALTGPHWTSCLDRKKSVYANFVFCFASSIFVILSYYLRYPSFFYTSRVLLGYQGGMACVIVPPYIGEIASQKVRGAAGASFQLSLTIGILMAQITGLPALAGTCRGWGWGLGIVFILPLIATFLLFFVPNSPTQLIRKYGNEEQAKKDLKKLRGTPDVSKDLTTIHAQSNAEGGTKSLSVIAVITTPRYRWPMITAVALQFAQAFSGINAVFFYSSKMFQKAGIPDNLIPVANILTGFINVVATIVALLLMEKVGRKPLILGPMSVMVVVFGILTALVEVNERKNDPTLGWVSVVFVLIFIVCFAIGLGPIPFFYTSEVCRPEARDSIQSLGQVANYLGNILLSLFFPILNSILGGYVFLIFCLLVLSFAIFLYIKMPETKNKSIEENEKHWNITK</sequence>
<evidence type="ECO:0000313" key="12">
    <source>
        <dbReference type="EMBL" id="CAF4280716.1"/>
    </source>
</evidence>
<comment type="similarity">
    <text evidence="6">Belongs to the major facilitator superfamily. Sugar transporter (TC 2.A.1.1) family.</text>
</comment>
<dbReference type="Proteomes" id="UP000677228">
    <property type="component" value="Unassembled WGS sequence"/>
</dbReference>
<feature type="transmembrane region" description="Helical" evidence="7">
    <location>
        <begin position="27"/>
        <end position="47"/>
    </location>
</feature>
<protein>
    <recommendedName>
        <fullName evidence="8">Major facilitator superfamily (MFS) profile domain-containing protein</fullName>
    </recommendedName>
</protein>
<dbReference type="EMBL" id="CAJNOK010011168">
    <property type="protein sequence ID" value="CAF1133736.1"/>
    <property type="molecule type" value="Genomic_DNA"/>
</dbReference>
<comment type="subcellular location">
    <subcellularLocation>
        <location evidence="1">Membrane</location>
        <topology evidence="1">Multi-pass membrane protein</topology>
    </subcellularLocation>
</comment>
<dbReference type="AlphaFoldDB" id="A0A815JX37"/>
<evidence type="ECO:0000256" key="5">
    <source>
        <dbReference type="ARBA" id="ARBA00023136"/>
    </source>
</evidence>
<dbReference type="NCBIfam" id="TIGR00879">
    <property type="entry name" value="SP"/>
    <property type="match status" value="1"/>
</dbReference>
<feature type="transmembrane region" description="Helical" evidence="7">
    <location>
        <begin position="494"/>
        <end position="513"/>
    </location>
</feature>
<evidence type="ECO:0000313" key="13">
    <source>
        <dbReference type="Proteomes" id="UP000663829"/>
    </source>
</evidence>
<dbReference type="InterPro" id="IPR045263">
    <property type="entry name" value="GLUT"/>
</dbReference>
<evidence type="ECO:0000256" key="6">
    <source>
        <dbReference type="RuleBase" id="RU003346"/>
    </source>
</evidence>
<dbReference type="InterPro" id="IPR036259">
    <property type="entry name" value="MFS_trans_sf"/>
</dbReference>
<feature type="transmembrane region" description="Helical" evidence="7">
    <location>
        <begin position="219"/>
        <end position="239"/>
    </location>
</feature>
<evidence type="ECO:0000259" key="8">
    <source>
        <dbReference type="PROSITE" id="PS50850"/>
    </source>
</evidence>
<feature type="transmembrane region" description="Helical" evidence="7">
    <location>
        <begin position="155"/>
        <end position="175"/>
    </location>
</feature>
<comment type="caution">
    <text evidence="10">The sequence shown here is derived from an EMBL/GenBank/DDBJ whole genome shotgun (WGS) entry which is preliminary data.</text>
</comment>
<evidence type="ECO:0000313" key="11">
    <source>
        <dbReference type="EMBL" id="CAF3920230.1"/>
    </source>
</evidence>
<dbReference type="SUPFAM" id="SSF103473">
    <property type="entry name" value="MFS general substrate transporter"/>
    <property type="match status" value="1"/>
</dbReference>
<dbReference type="Proteomes" id="UP000663829">
    <property type="component" value="Unassembled WGS sequence"/>
</dbReference>
<evidence type="ECO:0000256" key="4">
    <source>
        <dbReference type="ARBA" id="ARBA00022989"/>
    </source>
</evidence>
<feature type="transmembrane region" description="Helical" evidence="7">
    <location>
        <begin position="125"/>
        <end position="143"/>
    </location>
</feature>
<dbReference type="InterPro" id="IPR020846">
    <property type="entry name" value="MFS_dom"/>
</dbReference>
<evidence type="ECO:0000313" key="9">
    <source>
        <dbReference type="EMBL" id="CAF1133736.1"/>
    </source>
</evidence>
<keyword evidence="4 7" id="KW-1133">Transmembrane helix</keyword>
<evidence type="ECO:0000256" key="7">
    <source>
        <dbReference type="SAM" id="Phobius"/>
    </source>
</evidence>